<evidence type="ECO:0000313" key="1">
    <source>
        <dbReference type="EMBL" id="MFB9907006.1"/>
    </source>
</evidence>
<dbReference type="RefSeq" id="WP_377856358.1">
    <property type="nucleotide sequence ID" value="NZ_JBHLZU010000019.1"/>
</dbReference>
<evidence type="ECO:0000313" key="2">
    <source>
        <dbReference type="Proteomes" id="UP001589693"/>
    </source>
</evidence>
<reference evidence="1 2" key="1">
    <citation type="submission" date="2024-09" db="EMBL/GenBank/DDBJ databases">
        <authorList>
            <person name="Sun Q."/>
            <person name="Mori K."/>
        </authorList>
    </citation>
    <scope>NUCLEOTIDE SEQUENCE [LARGE SCALE GENOMIC DNA]</scope>
    <source>
        <strain evidence="1 2">TBRC 7907</strain>
    </source>
</reference>
<accession>A0ABV6A4Z8</accession>
<dbReference type="PANTHER" id="PTHR38479">
    <property type="entry name" value="LMO0824 PROTEIN"/>
    <property type="match status" value="1"/>
</dbReference>
<gene>
    <name evidence="1" type="ORF">ACFFQA_23980</name>
</gene>
<dbReference type="Pfam" id="PF06224">
    <property type="entry name" value="AlkZ-like"/>
    <property type="match status" value="1"/>
</dbReference>
<organism evidence="1 2">
    <name type="scientific">Allokutzneria oryzae</name>
    <dbReference type="NCBI Taxonomy" id="1378989"/>
    <lineage>
        <taxon>Bacteria</taxon>
        <taxon>Bacillati</taxon>
        <taxon>Actinomycetota</taxon>
        <taxon>Actinomycetes</taxon>
        <taxon>Pseudonocardiales</taxon>
        <taxon>Pseudonocardiaceae</taxon>
        <taxon>Allokutzneria</taxon>
    </lineage>
</organism>
<comment type="caution">
    <text evidence="1">The sequence shown here is derived from an EMBL/GenBank/DDBJ whole genome shotgun (WGS) entry which is preliminary data.</text>
</comment>
<keyword evidence="1" id="KW-0238">DNA-binding</keyword>
<dbReference type="GO" id="GO:0003677">
    <property type="term" value="F:DNA binding"/>
    <property type="evidence" value="ECO:0007669"/>
    <property type="project" value="UniProtKB-KW"/>
</dbReference>
<dbReference type="Proteomes" id="UP001589693">
    <property type="component" value="Unassembled WGS sequence"/>
</dbReference>
<dbReference type="InterPro" id="IPR009351">
    <property type="entry name" value="AlkZ-like"/>
</dbReference>
<dbReference type="PANTHER" id="PTHR38479:SF2">
    <property type="entry name" value="WINGED HELIX DNA-BINDING DOMAIN-CONTAINING PROTEIN"/>
    <property type="match status" value="1"/>
</dbReference>
<keyword evidence="2" id="KW-1185">Reference proteome</keyword>
<protein>
    <submittedName>
        <fullName evidence="1">Winged helix DNA-binding domain-containing protein</fullName>
    </submittedName>
</protein>
<proteinExistence type="predicted"/>
<name>A0ABV6A4Z8_9PSEU</name>
<dbReference type="EMBL" id="JBHLZU010000019">
    <property type="protein sequence ID" value="MFB9907006.1"/>
    <property type="molecule type" value="Genomic_DNA"/>
</dbReference>
<sequence>MTTLSRDQVLAWRMKRHHITEPAHASAVELARRLAGVQAQVSSSAVQAIAFRQAKPDSDEVDRALRDERTLVRSWSVRGTLHLHAADDAPLFAAAMAAVRSWEKPSVLRGHGVTLAEITSIIEAVAEVLHGQVLTREELTEAVLEHTGSPHLAEILRSGWGFALKPTSWLGLLCHGPAEGNRVTFTSPSTWLPGWRTVTAEEAGPELVRRYLGAYGPSTVADFGAWFSRGTKVSLLKSWFAAARDELTEVVVDGTPMLARTEDVAELVDTAPNKLVRLLPAFDQYVIAVNRDLVPAEHLAKVSRAAGWISPVVLQGGRVAGVWKEEGGVVHIEQFERVPRKALAAEVARVLPGTSLG</sequence>